<feature type="repeat" description="RCC1" evidence="2">
    <location>
        <begin position="124"/>
        <end position="181"/>
    </location>
</feature>
<dbReference type="Gene3D" id="2.130.10.30">
    <property type="entry name" value="Regulator of chromosome condensation 1/beta-lactamase-inhibitor protein II"/>
    <property type="match status" value="2"/>
</dbReference>
<dbReference type="Pfam" id="PF00240">
    <property type="entry name" value="ubiquitin"/>
    <property type="match status" value="1"/>
</dbReference>
<dbReference type="Pfam" id="PF25390">
    <property type="entry name" value="WD40_RLD"/>
    <property type="match status" value="1"/>
</dbReference>
<dbReference type="SUPFAM" id="SSF54236">
    <property type="entry name" value="Ubiquitin-like"/>
    <property type="match status" value="1"/>
</dbReference>
<dbReference type="OrthoDB" id="10256179at2759"/>
<evidence type="ECO:0000256" key="3">
    <source>
        <dbReference type="SAM" id="MobiDB-lite"/>
    </source>
</evidence>
<proteinExistence type="predicted"/>
<dbReference type="PROSITE" id="PS00626">
    <property type="entry name" value="RCC1_2"/>
    <property type="match status" value="4"/>
</dbReference>
<dbReference type="InterPro" id="IPR051625">
    <property type="entry name" value="Signaling_Regulatory_Domain"/>
</dbReference>
<evidence type="ECO:0000256" key="1">
    <source>
        <dbReference type="ARBA" id="ARBA00022737"/>
    </source>
</evidence>
<dbReference type="PANTHER" id="PTHR22872">
    <property type="entry name" value="BTK-BINDING PROTEIN-RELATED"/>
    <property type="match status" value="1"/>
</dbReference>
<dbReference type="InterPro" id="IPR000626">
    <property type="entry name" value="Ubiquitin-like_dom"/>
</dbReference>
<reference evidence="5 6" key="1">
    <citation type="journal article" date="2014" name="Genome Biol. Evol.">
        <title>The secreted proteins of Achlya hypogyna and Thraustotheca clavata identify the ancestral oomycete secretome and reveal gene acquisitions by horizontal gene transfer.</title>
        <authorList>
            <person name="Misner I."/>
            <person name="Blouin N."/>
            <person name="Leonard G."/>
            <person name="Richards T.A."/>
            <person name="Lane C.E."/>
        </authorList>
    </citation>
    <scope>NUCLEOTIDE SEQUENCE [LARGE SCALE GENOMIC DNA]</scope>
    <source>
        <strain evidence="5 6">ATCC 34112</strain>
    </source>
</reference>
<keyword evidence="1" id="KW-0677">Repeat</keyword>
<dbReference type="InterPro" id="IPR058923">
    <property type="entry name" value="RCC1-like_dom"/>
</dbReference>
<dbReference type="SMART" id="SM00213">
    <property type="entry name" value="UBQ"/>
    <property type="match status" value="1"/>
</dbReference>
<dbReference type="EMBL" id="JNBS01002297">
    <property type="protein sequence ID" value="OQR92840.1"/>
    <property type="molecule type" value="Genomic_DNA"/>
</dbReference>
<dbReference type="Gene3D" id="3.10.20.90">
    <property type="entry name" value="Phosphatidylinositol 3-kinase Catalytic Subunit, Chain A, domain 1"/>
    <property type="match status" value="1"/>
</dbReference>
<feature type="domain" description="Ubiquitin-like" evidence="4">
    <location>
        <begin position="482"/>
        <end position="557"/>
    </location>
</feature>
<protein>
    <submittedName>
        <fullName evidence="5">Regulator of chromosome condensation (RCC1)</fullName>
    </submittedName>
</protein>
<feature type="region of interest" description="Disordered" evidence="3">
    <location>
        <begin position="429"/>
        <end position="461"/>
    </location>
</feature>
<dbReference type="AlphaFoldDB" id="A0A1V9Z4S5"/>
<dbReference type="PANTHER" id="PTHR22872:SF9">
    <property type="entry name" value="X-LINKED RETINITIS PIGMENTOSA GTPASE REGULATOR"/>
    <property type="match status" value="1"/>
</dbReference>
<accession>A0A1V9Z4S5</accession>
<feature type="region of interest" description="Disordered" evidence="3">
    <location>
        <begin position="829"/>
        <end position="850"/>
    </location>
</feature>
<evidence type="ECO:0000256" key="2">
    <source>
        <dbReference type="PROSITE-ProRule" id="PRU00235"/>
    </source>
</evidence>
<dbReference type="PRINTS" id="PR00633">
    <property type="entry name" value="RCCNDNSATION"/>
</dbReference>
<feature type="repeat" description="RCC1" evidence="2">
    <location>
        <begin position="70"/>
        <end position="123"/>
    </location>
</feature>
<dbReference type="Proteomes" id="UP000243217">
    <property type="component" value="Unassembled WGS sequence"/>
</dbReference>
<sequence>MNMVIESSVMTFGCNDDGQLGRGDKRRFSITYIDTISGVNQPQQVGSLRGLDVVAVSCGSRHTLALTSAGDVFSWGWGQMGQLGNESLKTSNVPTRISFFEDAGIKVVSISAGGCHSGVVTEDGRVFMWGEAHWGQLGLTPDYKDVHQATPAECKILPDDSTDKIIALSCGGTHTAALSEDGHVYTWGRRDNGQLGLGRDWVHMEPDAPDGMCGASIPTQIDPTHFESEKVVQISCGAFHSAAITESGQLYTWGKEDYGMLGIGHTPDIHVPHKVSFFESIPALSVSCGGWHTVVVSRLGECYVFGRGEYGRLGLGDNRSHSHPRKVQALASHHIVQAAAGGSHTLFLTDKGEAFSCGRPDHGRLGNSDLKNYATPEIIQETCMEEMNRYVLSPRGTSSAAPVLRYTAVPREHEDEADRVNDESRVLVADSRPNSPRLRRRNTAEEAQATISSPRVTEPEETITVAPTVPALDPLEDEHGNLHIRILDLNGKVFDVHGASDWSVARLKTVVQHKSNVDEARQRLIYRGRVLEDQLTLGEYKLEDGHTVHLFVRQVATPPEPEAASASASNPSSREFNFDDPHVHHIHFGTNETITSAVFPSESARRMDPLMLDSPLGIAARRVKLWASFILIINTMKLLGEFAFLANLRAMHSQHNVDGNIEKMYKYSPLYDSNSYVTACKLFSYAWGVYVGCVGFKAAHDTDLRPIRTYCTGIVFLAIFSVAEQAYEIFHFSQWDPVEYEQVKAKTQMYAQQKPTLDELIRSSIIQTFLLAIMWCWAVRHAIIHKEEVTHHNAILAAAAMNAVPLPPLESIAAGNIEDRPAMVRSTAIPRTEDDASSNNRQPHPVHDMV</sequence>
<dbReference type="InterPro" id="IPR029071">
    <property type="entry name" value="Ubiquitin-like_domsf"/>
</dbReference>
<dbReference type="InterPro" id="IPR009091">
    <property type="entry name" value="RCC1/BLIP-II"/>
</dbReference>
<feature type="repeat" description="RCC1" evidence="2">
    <location>
        <begin position="248"/>
        <end position="299"/>
    </location>
</feature>
<feature type="repeat" description="RCC1" evidence="2">
    <location>
        <begin position="300"/>
        <end position="351"/>
    </location>
</feature>
<organism evidence="5 6">
    <name type="scientific">Thraustotheca clavata</name>
    <dbReference type="NCBI Taxonomy" id="74557"/>
    <lineage>
        <taxon>Eukaryota</taxon>
        <taxon>Sar</taxon>
        <taxon>Stramenopiles</taxon>
        <taxon>Oomycota</taxon>
        <taxon>Saprolegniomycetes</taxon>
        <taxon>Saprolegniales</taxon>
        <taxon>Achlyaceae</taxon>
        <taxon>Thraustotheca</taxon>
    </lineage>
</organism>
<name>A0A1V9Z4S5_9STRA</name>
<dbReference type="PROSITE" id="PS50012">
    <property type="entry name" value="RCC1_3"/>
    <property type="match status" value="6"/>
</dbReference>
<dbReference type="InterPro" id="IPR000408">
    <property type="entry name" value="Reg_chr_condens"/>
</dbReference>
<evidence type="ECO:0000313" key="6">
    <source>
        <dbReference type="Proteomes" id="UP000243217"/>
    </source>
</evidence>
<keyword evidence="6" id="KW-1185">Reference proteome</keyword>
<dbReference type="STRING" id="74557.A0A1V9Z4S5"/>
<evidence type="ECO:0000259" key="4">
    <source>
        <dbReference type="PROSITE" id="PS50053"/>
    </source>
</evidence>
<dbReference type="PROSITE" id="PS50053">
    <property type="entry name" value="UBIQUITIN_2"/>
    <property type="match status" value="1"/>
</dbReference>
<feature type="repeat" description="RCC1" evidence="2">
    <location>
        <begin position="7"/>
        <end position="69"/>
    </location>
</feature>
<comment type="caution">
    <text evidence="5">The sequence shown here is derived from an EMBL/GenBank/DDBJ whole genome shotgun (WGS) entry which is preliminary data.</text>
</comment>
<feature type="repeat" description="RCC1" evidence="2">
    <location>
        <begin position="182"/>
        <end position="247"/>
    </location>
</feature>
<evidence type="ECO:0000313" key="5">
    <source>
        <dbReference type="EMBL" id="OQR92840.1"/>
    </source>
</evidence>
<gene>
    <name evidence="5" type="ORF">THRCLA_08601</name>
</gene>
<dbReference type="SUPFAM" id="SSF50985">
    <property type="entry name" value="RCC1/BLIP-II"/>
    <property type="match status" value="1"/>
</dbReference>